<organism evidence="1 2">
    <name type="scientific">Dactylosporangium cerinum</name>
    <dbReference type="NCBI Taxonomy" id="1434730"/>
    <lineage>
        <taxon>Bacteria</taxon>
        <taxon>Bacillati</taxon>
        <taxon>Actinomycetota</taxon>
        <taxon>Actinomycetes</taxon>
        <taxon>Micromonosporales</taxon>
        <taxon>Micromonosporaceae</taxon>
        <taxon>Dactylosporangium</taxon>
    </lineage>
</organism>
<evidence type="ECO:0008006" key="3">
    <source>
        <dbReference type="Google" id="ProtNLM"/>
    </source>
</evidence>
<evidence type="ECO:0000313" key="1">
    <source>
        <dbReference type="EMBL" id="MFC4998475.1"/>
    </source>
</evidence>
<proteinExistence type="predicted"/>
<dbReference type="Proteomes" id="UP001595912">
    <property type="component" value="Unassembled WGS sequence"/>
</dbReference>
<protein>
    <recommendedName>
        <fullName evidence="3">Knr4/Smi1-like domain-containing protein</fullName>
    </recommendedName>
</protein>
<comment type="caution">
    <text evidence="1">The sequence shown here is derived from an EMBL/GenBank/DDBJ whole genome shotgun (WGS) entry which is preliminary data.</text>
</comment>
<reference evidence="2" key="1">
    <citation type="journal article" date="2019" name="Int. J. Syst. Evol. Microbiol.">
        <title>The Global Catalogue of Microorganisms (GCM) 10K type strain sequencing project: providing services to taxonomists for standard genome sequencing and annotation.</title>
        <authorList>
            <consortium name="The Broad Institute Genomics Platform"/>
            <consortium name="The Broad Institute Genome Sequencing Center for Infectious Disease"/>
            <person name="Wu L."/>
            <person name="Ma J."/>
        </authorList>
    </citation>
    <scope>NUCLEOTIDE SEQUENCE [LARGE SCALE GENOMIC DNA]</scope>
    <source>
        <strain evidence="2">CGMCC 4.7152</strain>
    </source>
</reference>
<dbReference type="RefSeq" id="WP_380114723.1">
    <property type="nucleotide sequence ID" value="NZ_JBHSIU010000011.1"/>
</dbReference>
<sequence length="220" mass="25100">MILDDLAALRQWSVLQPTVRLVEGPPLVDEEIDRLPELIDEAHSSRLPVPFRPEDFTVPRGYRAFLRICSFLRIEYRDGGGWATYEPFNIFSPQEVAKGHSFIDGATLDDEEIYTSFLVAFATAGYATEASRWCFYTDADVERQDGELAILCESNDFECDLAKYVETGLWVPDPFNHPASLSFADWFHRLVRVVIQRPFDSERTDEIPNSFYQTSAGENG</sequence>
<keyword evidence="2" id="KW-1185">Reference proteome</keyword>
<gene>
    <name evidence="1" type="ORF">ACFPIJ_11585</name>
</gene>
<name>A0ABV9VSN3_9ACTN</name>
<evidence type="ECO:0000313" key="2">
    <source>
        <dbReference type="Proteomes" id="UP001595912"/>
    </source>
</evidence>
<dbReference type="EMBL" id="JBHSIU010000011">
    <property type="protein sequence ID" value="MFC4998475.1"/>
    <property type="molecule type" value="Genomic_DNA"/>
</dbReference>
<accession>A0ABV9VSN3</accession>